<feature type="compositionally biased region" description="Gly residues" evidence="1">
    <location>
        <begin position="10"/>
        <end position="34"/>
    </location>
</feature>
<accession>A0AA37BSW2</accession>
<feature type="compositionally biased region" description="Gly residues" evidence="1">
    <location>
        <begin position="61"/>
        <end position="76"/>
    </location>
</feature>
<comment type="caution">
    <text evidence="2">The sequence shown here is derived from an EMBL/GenBank/DDBJ whole genome shotgun (WGS) entry which is preliminary data.</text>
</comment>
<protein>
    <submittedName>
        <fullName evidence="2">Uncharacterized protein</fullName>
    </submittedName>
</protein>
<proteinExistence type="predicted"/>
<evidence type="ECO:0000313" key="2">
    <source>
        <dbReference type="EMBL" id="GHI43931.1"/>
    </source>
</evidence>
<organism evidence="2 3">
    <name type="scientific">Streptomyces albidoflavus</name>
    <dbReference type="NCBI Taxonomy" id="1886"/>
    <lineage>
        <taxon>Bacteria</taxon>
        <taxon>Bacillati</taxon>
        <taxon>Actinomycetota</taxon>
        <taxon>Actinomycetes</taxon>
        <taxon>Kitasatosporales</taxon>
        <taxon>Streptomycetaceae</taxon>
        <taxon>Streptomyces</taxon>
        <taxon>Streptomyces albidoflavus group</taxon>
    </lineage>
</organism>
<gene>
    <name evidence="2" type="ORF">ScoT_01050</name>
</gene>
<dbReference type="Proteomes" id="UP001051844">
    <property type="component" value="Unassembled WGS sequence"/>
</dbReference>
<name>A0AA37BSW2_9ACTN</name>
<sequence>MLQYGDWARPGGGLGGAGGEQAAGGGEGDGGGGESLAHGQLLMLTGRAWHKGRARPWGDRASGGGEGPGQGIGGTVGLSRASRSRAKPSHCAYRSG</sequence>
<dbReference type="AlphaFoldDB" id="A0AA37BSW2"/>
<reference evidence="2" key="1">
    <citation type="submission" date="2022-09" db="EMBL/GenBank/DDBJ databases">
        <title>Whole genome shotgun sequence of Streptomyces albidoflavus NBRC 12854.</title>
        <authorList>
            <person name="Komaki H."/>
            <person name="Tamura T."/>
        </authorList>
    </citation>
    <scope>NUCLEOTIDE SEQUENCE</scope>
    <source>
        <strain evidence="2">NBRC 12854</strain>
    </source>
</reference>
<feature type="region of interest" description="Disordered" evidence="1">
    <location>
        <begin position="1"/>
        <end position="96"/>
    </location>
</feature>
<dbReference type="EMBL" id="BNDZ01000003">
    <property type="protein sequence ID" value="GHI43931.1"/>
    <property type="molecule type" value="Genomic_DNA"/>
</dbReference>
<evidence type="ECO:0000313" key="3">
    <source>
        <dbReference type="Proteomes" id="UP001051844"/>
    </source>
</evidence>
<evidence type="ECO:0000256" key="1">
    <source>
        <dbReference type="SAM" id="MobiDB-lite"/>
    </source>
</evidence>